<keyword evidence="12 17" id="KW-0239">DNA-directed DNA polymerase</keyword>
<dbReference type="GO" id="GO:0000287">
    <property type="term" value="F:magnesium ion binding"/>
    <property type="evidence" value="ECO:0007669"/>
    <property type="project" value="UniProtKB-UniRule"/>
</dbReference>
<sequence>MCRDCLEVFGGPPSEDGPASGSSEPVRCLQCQSPRLIRHPELDSLAIAHIDCDAFYASVEKRDRPELSDKPVIVGGGRRGVVSAACYVARMYGVHSAMPMFKALKACPDAVVVRPDMAKYSAIGKEIRERMNALTPLVEPISIDEAFLDLTGTEVLHHGWPARSLAGLVRSIESDIGLTASIGLSFNKFLAKIASDLDKPRGFAVIGRGEARDFLAGQPVSIIWGVGKSLRATLARDGISMVRHLLPFEKAELVARYGRIGQRLYHFARAEDDRSVISQGKTKSISSETTFNTDISTAKGLLEPLWPLCEKVARRLKRASLAGGSVQLKLKTAEFKLISRSRRLPAATQMAEEIYRVAEPLLRQEADGRAFRLIGVGAADLVADDEADLPDLLDPERNKRVKIEMAMDQVRSKLGNESIVKGRALGARPVERRPSADETGSADRPLLKKN</sequence>
<evidence type="ECO:0000313" key="20">
    <source>
        <dbReference type="EMBL" id="NIA70264.1"/>
    </source>
</evidence>
<evidence type="ECO:0000256" key="6">
    <source>
        <dbReference type="ARBA" id="ARBA00022679"/>
    </source>
</evidence>
<keyword evidence="5 17" id="KW-0963">Cytoplasm</keyword>
<dbReference type="InterPro" id="IPR017961">
    <property type="entry name" value="DNA_pol_Y-fam_little_finger"/>
</dbReference>
<evidence type="ECO:0000256" key="4">
    <source>
        <dbReference type="ARBA" id="ARBA00022457"/>
    </source>
</evidence>
<dbReference type="NCBIfam" id="NF002677">
    <property type="entry name" value="PRK02406.1"/>
    <property type="match status" value="1"/>
</dbReference>
<name>A0A967EZJ1_9PROT</name>
<feature type="domain" description="UmuC" evidence="19">
    <location>
        <begin position="47"/>
        <end position="227"/>
    </location>
</feature>
<dbReference type="PANTHER" id="PTHR11076">
    <property type="entry name" value="DNA REPAIR POLYMERASE UMUC / TRANSFERASE FAMILY MEMBER"/>
    <property type="match status" value="1"/>
</dbReference>
<dbReference type="InterPro" id="IPR043128">
    <property type="entry name" value="Rev_trsase/Diguanyl_cyclase"/>
</dbReference>
<proteinExistence type="inferred from homology"/>
<gene>
    <name evidence="17" type="primary">dinB</name>
    <name evidence="20" type="ORF">HBA54_16780</name>
</gene>
<comment type="cofactor">
    <cofactor evidence="17">
        <name>Mg(2+)</name>
        <dbReference type="ChEBI" id="CHEBI:18420"/>
    </cofactor>
    <text evidence="17">Binds 2 magnesium ions per subunit.</text>
</comment>
<evidence type="ECO:0000256" key="8">
    <source>
        <dbReference type="ARBA" id="ARBA00022705"/>
    </source>
</evidence>
<dbReference type="InterPro" id="IPR001126">
    <property type="entry name" value="UmuC"/>
</dbReference>
<keyword evidence="14 17" id="KW-0234">DNA repair</keyword>
<evidence type="ECO:0000256" key="3">
    <source>
        <dbReference type="ARBA" id="ARBA00011245"/>
    </source>
</evidence>
<dbReference type="EMBL" id="JAAQPH010000013">
    <property type="protein sequence ID" value="NIA70264.1"/>
    <property type="molecule type" value="Genomic_DNA"/>
</dbReference>
<evidence type="ECO:0000313" key="21">
    <source>
        <dbReference type="Proteomes" id="UP000761264"/>
    </source>
</evidence>
<evidence type="ECO:0000256" key="2">
    <source>
        <dbReference type="ARBA" id="ARBA00010945"/>
    </source>
</evidence>
<evidence type="ECO:0000259" key="19">
    <source>
        <dbReference type="PROSITE" id="PS50173"/>
    </source>
</evidence>
<dbReference type="Gene3D" id="1.10.150.20">
    <property type="entry name" value="5' to 3' exonuclease, C-terminal subdomain"/>
    <property type="match status" value="1"/>
</dbReference>
<dbReference type="InterPro" id="IPR036775">
    <property type="entry name" value="DNA_pol_Y-fam_lit_finger_sf"/>
</dbReference>
<organism evidence="20 21">
    <name type="scientific">Pelagibius litoralis</name>
    <dbReference type="NCBI Taxonomy" id="374515"/>
    <lineage>
        <taxon>Bacteria</taxon>
        <taxon>Pseudomonadati</taxon>
        <taxon>Pseudomonadota</taxon>
        <taxon>Alphaproteobacteria</taxon>
        <taxon>Rhodospirillales</taxon>
        <taxon>Rhodovibrionaceae</taxon>
        <taxon>Pelagibius</taxon>
    </lineage>
</organism>
<evidence type="ECO:0000256" key="1">
    <source>
        <dbReference type="ARBA" id="ARBA00004496"/>
    </source>
</evidence>
<evidence type="ECO:0000256" key="12">
    <source>
        <dbReference type="ARBA" id="ARBA00022932"/>
    </source>
</evidence>
<dbReference type="Gene3D" id="3.30.1490.100">
    <property type="entry name" value="DNA polymerase, Y-family, little finger domain"/>
    <property type="match status" value="1"/>
</dbReference>
<reference evidence="20" key="1">
    <citation type="submission" date="2020-03" db="EMBL/GenBank/DDBJ databases">
        <title>Genome of Pelagibius litoralis DSM 21314T.</title>
        <authorList>
            <person name="Wang G."/>
        </authorList>
    </citation>
    <scope>NUCLEOTIDE SEQUENCE</scope>
    <source>
        <strain evidence="20">DSM 21314</strain>
    </source>
</reference>
<dbReference type="SUPFAM" id="SSF100879">
    <property type="entry name" value="Lesion bypass DNA polymerase (Y-family), little finger domain"/>
    <property type="match status" value="1"/>
</dbReference>
<keyword evidence="21" id="KW-1185">Reference proteome</keyword>
<dbReference type="Pfam" id="PF11799">
    <property type="entry name" value="IMS_C"/>
    <property type="match status" value="1"/>
</dbReference>
<dbReference type="PANTHER" id="PTHR11076:SF33">
    <property type="entry name" value="DNA POLYMERASE KAPPA"/>
    <property type="match status" value="1"/>
</dbReference>
<dbReference type="InterPro" id="IPR050116">
    <property type="entry name" value="DNA_polymerase-Y"/>
</dbReference>
<keyword evidence="9 17" id="KW-0479">Metal-binding</keyword>
<evidence type="ECO:0000256" key="10">
    <source>
        <dbReference type="ARBA" id="ARBA00022763"/>
    </source>
</evidence>
<feature type="region of interest" description="Disordered" evidence="18">
    <location>
        <begin position="423"/>
        <end position="450"/>
    </location>
</feature>
<dbReference type="Proteomes" id="UP000761264">
    <property type="component" value="Unassembled WGS sequence"/>
</dbReference>
<evidence type="ECO:0000256" key="16">
    <source>
        <dbReference type="ARBA" id="ARBA00049244"/>
    </source>
</evidence>
<keyword evidence="6 17" id="KW-0808">Transferase</keyword>
<evidence type="ECO:0000256" key="13">
    <source>
        <dbReference type="ARBA" id="ARBA00023125"/>
    </source>
</evidence>
<feature type="active site" evidence="17">
    <location>
        <position position="145"/>
    </location>
</feature>
<dbReference type="InterPro" id="IPR043502">
    <property type="entry name" value="DNA/RNA_pol_sf"/>
</dbReference>
<comment type="function">
    <text evidence="15 17">Poorly processive, error-prone DNA polymerase involved in untargeted mutagenesis. Copies undamaged DNA at stalled replication forks, which arise in vivo from mismatched or misaligned primer ends. These misaligned primers can be extended by PolIV. Exhibits no 3'-5' exonuclease (proofreading) activity. May be involved in translesional synthesis, in conjunction with the beta clamp from PolIII.</text>
</comment>
<comment type="similarity">
    <text evidence="2 17">Belongs to the DNA polymerase type-Y family.</text>
</comment>
<evidence type="ECO:0000256" key="17">
    <source>
        <dbReference type="HAMAP-Rule" id="MF_01113"/>
    </source>
</evidence>
<dbReference type="Gene3D" id="3.30.70.270">
    <property type="match status" value="1"/>
</dbReference>
<dbReference type="Gene3D" id="3.40.1170.60">
    <property type="match status" value="1"/>
</dbReference>
<comment type="caution">
    <text evidence="20">The sequence shown here is derived from an EMBL/GenBank/DDBJ whole genome shotgun (WGS) entry which is preliminary data.</text>
</comment>
<evidence type="ECO:0000256" key="18">
    <source>
        <dbReference type="SAM" id="MobiDB-lite"/>
    </source>
</evidence>
<dbReference type="NCBIfam" id="NF002751">
    <property type="entry name" value="PRK02794.1"/>
    <property type="match status" value="1"/>
</dbReference>
<keyword evidence="4 17" id="KW-0515">Mutator protein</keyword>
<dbReference type="GO" id="GO:0009432">
    <property type="term" value="P:SOS response"/>
    <property type="evidence" value="ECO:0007669"/>
    <property type="project" value="TreeGrafter"/>
</dbReference>
<dbReference type="CDD" id="cd03586">
    <property type="entry name" value="PolY_Pol_IV_kappa"/>
    <property type="match status" value="1"/>
</dbReference>
<evidence type="ECO:0000256" key="14">
    <source>
        <dbReference type="ARBA" id="ARBA00023204"/>
    </source>
</evidence>
<dbReference type="FunFam" id="3.30.1490.100:FF:000004">
    <property type="entry name" value="DNA polymerase IV"/>
    <property type="match status" value="1"/>
</dbReference>
<evidence type="ECO:0000256" key="5">
    <source>
        <dbReference type="ARBA" id="ARBA00022490"/>
    </source>
</evidence>
<dbReference type="GO" id="GO:0042276">
    <property type="term" value="P:error-prone translesion synthesis"/>
    <property type="evidence" value="ECO:0007669"/>
    <property type="project" value="TreeGrafter"/>
</dbReference>
<dbReference type="GO" id="GO:0006261">
    <property type="term" value="P:DNA-templated DNA replication"/>
    <property type="evidence" value="ECO:0007669"/>
    <property type="project" value="UniProtKB-UniRule"/>
</dbReference>
<protein>
    <recommendedName>
        <fullName evidence="17">DNA polymerase IV</fullName>
        <shortName evidence="17">Pol IV</shortName>
        <ecNumber evidence="17">2.7.7.7</ecNumber>
    </recommendedName>
</protein>
<dbReference type="GO" id="GO:0005829">
    <property type="term" value="C:cytosol"/>
    <property type="evidence" value="ECO:0007669"/>
    <property type="project" value="TreeGrafter"/>
</dbReference>
<evidence type="ECO:0000256" key="7">
    <source>
        <dbReference type="ARBA" id="ARBA00022695"/>
    </source>
</evidence>
<dbReference type="FunFam" id="3.40.1170.60:FF:000001">
    <property type="entry name" value="DNA polymerase IV"/>
    <property type="match status" value="1"/>
</dbReference>
<accession>A0A967EZJ1</accession>
<keyword evidence="10 17" id="KW-0227">DNA damage</keyword>
<dbReference type="PROSITE" id="PS50173">
    <property type="entry name" value="UMUC"/>
    <property type="match status" value="1"/>
</dbReference>
<evidence type="ECO:0000256" key="9">
    <source>
        <dbReference type="ARBA" id="ARBA00022723"/>
    </source>
</evidence>
<dbReference type="InterPro" id="IPR022880">
    <property type="entry name" value="DNApol_IV"/>
</dbReference>
<evidence type="ECO:0000256" key="11">
    <source>
        <dbReference type="ARBA" id="ARBA00022842"/>
    </source>
</evidence>
<keyword evidence="8 17" id="KW-0235">DNA replication</keyword>
<keyword evidence="13 17" id="KW-0238">DNA-binding</keyword>
<comment type="subunit">
    <text evidence="3 17">Monomer.</text>
</comment>
<keyword evidence="7 17" id="KW-0548">Nucleotidyltransferase</keyword>
<dbReference type="GO" id="GO:0003887">
    <property type="term" value="F:DNA-directed DNA polymerase activity"/>
    <property type="evidence" value="ECO:0007669"/>
    <property type="project" value="UniProtKB-UniRule"/>
</dbReference>
<dbReference type="GO" id="GO:0006281">
    <property type="term" value="P:DNA repair"/>
    <property type="evidence" value="ECO:0007669"/>
    <property type="project" value="UniProtKB-UniRule"/>
</dbReference>
<comment type="catalytic activity">
    <reaction evidence="16 17">
        <text>DNA(n) + a 2'-deoxyribonucleoside 5'-triphosphate = DNA(n+1) + diphosphate</text>
        <dbReference type="Rhea" id="RHEA:22508"/>
        <dbReference type="Rhea" id="RHEA-COMP:17339"/>
        <dbReference type="Rhea" id="RHEA-COMP:17340"/>
        <dbReference type="ChEBI" id="CHEBI:33019"/>
        <dbReference type="ChEBI" id="CHEBI:61560"/>
        <dbReference type="ChEBI" id="CHEBI:173112"/>
        <dbReference type="EC" id="2.7.7.7"/>
    </reaction>
</comment>
<dbReference type="SUPFAM" id="SSF56672">
    <property type="entry name" value="DNA/RNA polymerases"/>
    <property type="match status" value="1"/>
</dbReference>
<dbReference type="Pfam" id="PF00817">
    <property type="entry name" value="IMS"/>
    <property type="match status" value="1"/>
</dbReference>
<dbReference type="EC" id="2.7.7.7" evidence="17"/>
<dbReference type="HAMAP" id="MF_01113">
    <property type="entry name" value="DNApol_IV"/>
    <property type="match status" value="1"/>
</dbReference>
<feature type="site" description="Substrate discrimination" evidence="17">
    <location>
        <position position="56"/>
    </location>
</feature>
<dbReference type="AlphaFoldDB" id="A0A967EZJ1"/>
<feature type="binding site" evidence="17">
    <location>
        <position position="144"/>
    </location>
    <ligand>
        <name>Mg(2+)</name>
        <dbReference type="ChEBI" id="CHEBI:18420"/>
    </ligand>
</feature>
<feature type="binding site" evidence="17">
    <location>
        <position position="51"/>
    </location>
    <ligand>
        <name>Mg(2+)</name>
        <dbReference type="ChEBI" id="CHEBI:18420"/>
    </ligand>
</feature>
<dbReference type="GO" id="GO:0003684">
    <property type="term" value="F:damaged DNA binding"/>
    <property type="evidence" value="ECO:0007669"/>
    <property type="project" value="InterPro"/>
</dbReference>
<evidence type="ECO:0000256" key="15">
    <source>
        <dbReference type="ARBA" id="ARBA00025589"/>
    </source>
</evidence>
<keyword evidence="11 17" id="KW-0460">Magnesium</keyword>
<comment type="subcellular location">
    <subcellularLocation>
        <location evidence="1 17">Cytoplasm</location>
    </subcellularLocation>
</comment>